<dbReference type="Pfam" id="PF03816">
    <property type="entry name" value="LytR_cpsA_psr"/>
    <property type="match status" value="1"/>
</dbReference>
<sequence>MAEDDWNWELPKRAQSAPTDPSSSLPRRAQRARRAAPDPDDAPDDEAAAAGDPPAEDSSNETATPDKDTGERHTDAFRRSLLFTILGSFLPGLGLIAARRRRVGGIVLGVFAALVIGGLVWGLADRSSLIATAVDPGLLKAITVGLIVLGVVWVLVIVASHLSLTRDPMRRSQRIGASVLVGVLSFVIAAPVAVGARYSYDQAGLVSTVFHKQGNSQSATRPTAEPTAKKDPWKNKPRVNILLLGGDDGPDRTGTRTDTVMVASIDTKTGDTTLISLPRNTARMPFPKDSPLSRYYPNGFTNGDGNNAEYFLNAEYDNVPQTVPKDILGKTDNLGADVLKLSVGDAIGLKIDYYVLIDLAGFKKLVDALGGITVNINTYVAIGGNTDLHQPPKTWLHPGPDQHLDGARALWFARGRYGADDFQRMDRQRCVVNAIIQQANPANVLTRYEAIAKAGEDIVKTDIPQEALPAFVDLSMRAKKGNFRSLVFKHGVNGFSSPDPNFDLVRKQVARAIHDTVHPPKKAKAKHPKTTSSSSTEPGSSSTQPQSSPSPESQTAADACAWNPQMAATSRPAG</sequence>
<dbReference type="PANTHER" id="PTHR33392">
    <property type="entry name" value="POLYISOPRENYL-TEICHOIC ACID--PEPTIDOGLYCAN TEICHOIC ACID TRANSFERASE TAGU"/>
    <property type="match status" value="1"/>
</dbReference>
<dbReference type="Gene3D" id="3.40.630.190">
    <property type="entry name" value="LCP protein"/>
    <property type="match status" value="1"/>
</dbReference>
<evidence type="ECO:0000256" key="1">
    <source>
        <dbReference type="ARBA" id="ARBA00006068"/>
    </source>
</evidence>
<feature type="transmembrane region" description="Helical" evidence="3">
    <location>
        <begin position="176"/>
        <end position="200"/>
    </location>
</feature>
<dbReference type="PANTHER" id="PTHR33392:SF6">
    <property type="entry name" value="POLYISOPRENYL-TEICHOIC ACID--PEPTIDOGLYCAN TEICHOIC ACID TRANSFERASE TAGU"/>
    <property type="match status" value="1"/>
</dbReference>
<feature type="transmembrane region" description="Helical" evidence="3">
    <location>
        <begin position="144"/>
        <end position="164"/>
    </location>
</feature>
<name>A0A917W809_9ACTN</name>
<feature type="compositionally biased region" description="Low complexity" evidence="2">
    <location>
        <begin position="530"/>
        <end position="557"/>
    </location>
</feature>
<feature type="transmembrane region" description="Helical" evidence="3">
    <location>
        <begin position="105"/>
        <end position="124"/>
    </location>
</feature>
<comment type="similarity">
    <text evidence="1">Belongs to the LytR/CpsA/Psr (LCP) family.</text>
</comment>
<feature type="transmembrane region" description="Helical" evidence="3">
    <location>
        <begin position="80"/>
        <end position="98"/>
    </location>
</feature>
<dbReference type="InterPro" id="IPR004474">
    <property type="entry name" value="LytR_CpsA_psr"/>
</dbReference>
<dbReference type="InterPro" id="IPR050922">
    <property type="entry name" value="LytR/CpsA/Psr_CW_biosynth"/>
</dbReference>
<evidence type="ECO:0000256" key="2">
    <source>
        <dbReference type="SAM" id="MobiDB-lite"/>
    </source>
</evidence>
<gene>
    <name evidence="5" type="ORF">GCM10011575_36590</name>
</gene>
<reference evidence="5" key="2">
    <citation type="submission" date="2020-09" db="EMBL/GenBank/DDBJ databases">
        <authorList>
            <person name="Sun Q."/>
            <person name="Zhou Y."/>
        </authorList>
    </citation>
    <scope>NUCLEOTIDE SEQUENCE</scope>
    <source>
        <strain evidence="5">CGMCC 4.7306</strain>
    </source>
</reference>
<feature type="compositionally biased region" description="Acidic residues" evidence="2">
    <location>
        <begin position="38"/>
        <end position="47"/>
    </location>
</feature>
<proteinExistence type="inferred from homology"/>
<accession>A0A917W809</accession>
<feature type="domain" description="Cell envelope-related transcriptional attenuator" evidence="4">
    <location>
        <begin position="256"/>
        <end position="439"/>
    </location>
</feature>
<feature type="region of interest" description="Disordered" evidence="2">
    <location>
        <begin position="1"/>
        <end position="71"/>
    </location>
</feature>
<dbReference type="NCBIfam" id="TIGR00350">
    <property type="entry name" value="lytR_cpsA_psr"/>
    <property type="match status" value="1"/>
</dbReference>
<evidence type="ECO:0000256" key="3">
    <source>
        <dbReference type="SAM" id="Phobius"/>
    </source>
</evidence>
<keyword evidence="3" id="KW-0812">Transmembrane</keyword>
<evidence type="ECO:0000313" key="5">
    <source>
        <dbReference type="EMBL" id="GGL75117.1"/>
    </source>
</evidence>
<keyword evidence="6" id="KW-1185">Reference proteome</keyword>
<protein>
    <recommendedName>
        <fullName evidence="4">Cell envelope-related transcriptional attenuator domain-containing protein</fullName>
    </recommendedName>
</protein>
<organism evidence="5 6">
    <name type="scientific">Microlunatus endophyticus</name>
    <dbReference type="NCBI Taxonomy" id="1716077"/>
    <lineage>
        <taxon>Bacteria</taxon>
        <taxon>Bacillati</taxon>
        <taxon>Actinomycetota</taxon>
        <taxon>Actinomycetes</taxon>
        <taxon>Propionibacteriales</taxon>
        <taxon>Propionibacteriaceae</taxon>
        <taxon>Microlunatus</taxon>
    </lineage>
</organism>
<dbReference type="Proteomes" id="UP000613840">
    <property type="component" value="Unassembled WGS sequence"/>
</dbReference>
<comment type="caution">
    <text evidence="5">The sequence shown here is derived from an EMBL/GenBank/DDBJ whole genome shotgun (WGS) entry which is preliminary data.</text>
</comment>
<dbReference type="AlphaFoldDB" id="A0A917W809"/>
<reference evidence="5" key="1">
    <citation type="journal article" date="2014" name="Int. J. Syst. Evol. Microbiol.">
        <title>Complete genome sequence of Corynebacterium casei LMG S-19264T (=DSM 44701T), isolated from a smear-ripened cheese.</title>
        <authorList>
            <consortium name="US DOE Joint Genome Institute (JGI-PGF)"/>
            <person name="Walter F."/>
            <person name="Albersmeier A."/>
            <person name="Kalinowski J."/>
            <person name="Ruckert C."/>
        </authorList>
    </citation>
    <scope>NUCLEOTIDE SEQUENCE</scope>
    <source>
        <strain evidence="5">CGMCC 4.7306</strain>
    </source>
</reference>
<feature type="region of interest" description="Disordered" evidence="2">
    <location>
        <begin position="515"/>
        <end position="574"/>
    </location>
</feature>
<evidence type="ECO:0000313" key="6">
    <source>
        <dbReference type="Proteomes" id="UP000613840"/>
    </source>
</evidence>
<keyword evidence="3" id="KW-1133">Transmembrane helix</keyword>
<evidence type="ECO:0000259" key="4">
    <source>
        <dbReference type="Pfam" id="PF03816"/>
    </source>
</evidence>
<keyword evidence="3" id="KW-0472">Membrane</keyword>
<dbReference type="RefSeq" id="WP_188896819.1">
    <property type="nucleotide sequence ID" value="NZ_BMMZ01000010.1"/>
</dbReference>
<feature type="compositionally biased region" description="Basic residues" evidence="2">
    <location>
        <begin position="519"/>
        <end position="529"/>
    </location>
</feature>
<dbReference type="EMBL" id="BMMZ01000010">
    <property type="protein sequence ID" value="GGL75117.1"/>
    <property type="molecule type" value="Genomic_DNA"/>
</dbReference>